<dbReference type="OrthoDB" id="9791276at2"/>
<dbReference type="PANTHER" id="PTHR11080:SF2">
    <property type="entry name" value="LD05707P"/>
    <property type="match status" value="1"/>
</dbReference>
<dbReference type="InterPro" id="IPR036380">
    <property type="entry name" value="Isochorismatase-like_sf"/>
</dbReference>
<organism evidence="3 4">
    <name type="scientific">Pseudoduganella armeniaca</name>
    <dbReference type="NCBI Taxonomy" id="2072590"/>
    <lineage>
        <taxon>Bacteria</taxon>
        <taxon>Pseudomonadati</taxon>
        <taxon>Pseudomonadota</taxon>
        <taxon>Betaproteobacteria</taxon>
        <taxon>Burkholderiales</taxon>
        <taxon>Oxalobacteraceae</taxon>
        <taxon>Telluria group</taxon>
        <taxon>Pseudoduganella</taxon>
    </lineage>
</organism>
<dbReference type="GO" id="GO:0016787">
    <property type="term" value="F:hydrolase activity"/>
    <property type="evidence" value="ECO:0007669"/>
    <property type="project" value="UniProtKB-KW"/>
</dbReference>
<dbReference type="EMBL" id="CP028324">
    <property type="protein sequence ID" value="AVR95883.1"/>
    <property type="molecule type" value="Genomic_DNA"/>
</dbReference>
<dbReference type="InterPro" id="IPR052347">
    <property type="entry name" value="Isochorismatase_Nicotinamidase"/>
</dbReference>
<reference evidence="3 4" key="1">
    <citation type="submission" date="2018-03" db="EMBL/GenBank/DDBJ databases">
        <title>Massilia armeniaca sp. nov., isolated from desert soil.</title>
        <authorList>
            <person name="Huang H."/>
            <person name="Ren M."/>
        </authorList>
    </citation>
    <scope>NUCLEOTIDE SEQUENCE [LARGE SCALE GENOMIC DNA]</scope>
    <source>
        <strain evidence="3 4">ZMN-3</strain>
    </source>
</reference>
<evidence type="ECO:0000256" key="2">
    <source>
        <dbReference type="ARBA" id="ARBA00022801"/>
    </source>
</evidence>
<dbReference type="PANTHER" id="PTHR11080">
    <property type="entry name" value="PYRAZINAMIDASE/NICOTINAMIDASE"/>
    <property type="match status" value="1"/>
</dbReference>
<evidence type="ECO:0000313" key="3">
    <source>
        <dbReference type="EMBL" id="AVR95883.1"/>
    </source>
</evidence>
<accession>A0A2R4C8D4</accession>
<keyword evidence="4" id="KW-1185">Reference proteome</keyword>
<dbReference type="Proteomes" id="UP000240505">
    <property type="component" value="Chromosome"/>
</dbReference>
<keyword evidence="2 3" id="KW-0378">Hydrolase</keyword>
<name>A0A2R4C8D4_9BURK</name>
<dbReference type="AlphaFoldDB" id="A0A2R4C8D4"/>
<protein>
    <submittedName>
        <fullName evidence="3">Cysteine hydrolase</fullName>
    </submittedName>
</protein>
<proteinExistence type="inferred from homology"/>
<evidence type="ECO:0000313" key="4">
    <source>
        <dbReference type="Proteomes" id="UP000240505"/>
    </source>
</evidence>
<dbReference type="SUPFAM" id="SSF52499">
    <property type="entry name" value="Isochorismatase-like hydrolases"/>
    <property type="match status" value="1"/>
</dbReference>
<comment type="similarity">
    <text evidence="1">Belongs to the isochorismatase family.</text>
</comment>
<dbReference type="KEGG" id="masz:C9I28_09170"/>
<dbReference type="Gene3D" id="3.40.50.850">
    <property type="entry name" value="Isochorismatase-like"/>
    <property type="match status" value="1"/>
</dbReference>
<dbReference type="RefSeq" id="WP_107141235.1">
    <property type="nucleotide sequence ID" value="NZ_CP028324.1"/>
</dbReference>
<evidence type="ECO:0000256" key="1">
    <source>
        <dbReference type="ARBA" id="ARBA00006336"/>
    </source>
</evidence>
<gene>
    <name evidence="3" type="ORF">C9I28_09170</name>
</gene>
<sequence>MKHHLHLLIIDPQNDFCDLPPAYRPVNPVNGTAIAPALPVPGAHADMRRLAELIERGRNGIGAISVTLDSHHRYDIAHPTFWVGADGGPVAPFTQISAEDLRATRYLPRHPQARPRAQAYLDALEAAGRYRLIVWPVHCEIGSWGHNVHDDVRAAYNRWEDAALGVVKKIAKGSNPWTEHYSAVMAEVPDDADPDTQLNRTLIDSLLQSDRVYIAGEAGSHCVKATTEHIVEQFEAHGPAALAKLVLLTDCMSPVTGFEAQQQDFLERMRAKGVQMAQSGDVLQELLVNAGR</sequence>